<dbReference type="PROSITE" id="PS50046">
    <property type="entry name" value="PHYTOCHROME_2"/>
    <property type="match status" value="1"/>
</dbReference>
<sequence>MGWIIHQLNSMQYQCSPTKKSDSIKPTPNNQKLTNSGIKTQQRVNKLLHNSPVVIFSCQPQPNYQITFISDNVKILLGYDVVQLLREKDIWHTYVPASDQDQWQNAFGQLLAKESHIHEARFVHANGNLCWLRVEMRLIKDKAKNVSEIVGYFVDITDRKEAEIQLLTTENRLKTVIETVGSGITLSDQKGNFYIFNSKMTEITGYSLEDAQSHQDFLALLYPSSESYSQAQSRLKQVALTGSIFNAETTIPTKKGELKTLLLSTVMMENQENPLFLSTYQDITPLKRAEKTLCQLIVQEHLIWEITHKIRQSLNLDDILNTTVMEVQQLLECDQVFIYRIFPDYRGKIIAQTNSNELLKTKQSETPLISLESYEKFSQGRLRVINNINHDPIHPEMFEFLKYWDIDSAIMVPLFERNHLWGLLIVNQNQGLRRWLKWEANLLRQISEQVGIAIQQSQLYQETQDQARRAQILNQVIQVIRQSLDLDTIFSMAITEIINLFHLERACILQYLPETKQWQEVASCSYDGDINSPILSEIQQLYCLEIDDFDLPNCEEIQCLTGILGSWLPIPLRVGSEIWGCLGLLKHQDAMGWKESEIELTCAIADQLVIAIQQSELYQELQVANQQLLRLATIDGLTQVANRRRFDQYLEQEWQRLQVEKGDLALILCDIDYFKQYNDYYGHLAGDSCLKKVAQALEEILHNSADLLARYGGEEFAIILPNTTRDEAINLAQHIQNAIAHLQLPHADSRVSQWLTLSLGVACTIPSSLVPSSSLIAAADLALYDAKQQGRARYCVQEVDV</sequence>
<evidence type="ECO:0000313" key="6">
    <source>
        <dbReference type="EMBL" id="VXD19989.1"/>
    </source>
</evidence>
<feature type="domain" description="PAS" evidence="3">
    <location>
        <begin position="169"/>
        <end position="242"/>
    </location>
</feature>
<proteinExistence type="predicted"/>
<dbReference type="InterPro" id="IPR003018">
    <property type="entry name" value="GAF"/>
</dbReference>
<name>A0A7Z9DZF0_9CYAN</name>
<reference evidence="6" key="1">
    <citation type="submission" date="2019-10" db="EMBL/GenBank/DDBJ databases">
        <authorList>
            <consortium name="Genoscope - CEA"/>
            <person name="William W."/>
        </authorList>
    </citation>
    <scope>NUCLEOTIDE SEQUENCE [LARGE SCALE GENOMIC DNA]</scope>
    <source>
        <strain evidence="6">BBR_PRJEB10994</strain>
    </source>
</reference>
<dbReference type="InterPro" id="IPR029787">
    <property type="entry name" value="Nucleotide_cyclase"/>
</dbReference>
<keyword evidence="7" id="KW-1185">Reference proteome</keyword>
<dbReference type="Gene3D" id="3.30.70.270">
    <property type="match status" value="1"/>
</dbReference>
<dbReference type="GO" id="GO:0052621">
    <property type="term" value="F:diguanylate cyclase activity"/>
    <property type="evidence" value="ECO:0007669"/>
    <property type="project" value="UniProtKB-EC"/>
</dbReference>
<feature type="domain" description="GGDEF" evidence="5">
    <location>
        <begin position="662"/>
        <end position="799"/>
    </location>
</feature>
<dbReference type="CDD" id="cd00130">
    <property type="entry name" value="PAS"/>
    <property type="match status" value="2"/>
</dbReference>
<dbReference type="EC" id="2.7.7.65" evidence="6"/>
<dbReference type="SMART" id="SM00065">
    <property type="entry name" value="GAF"/>
    <property type="match status" value="2"/>
</dbReference>
<dbReference type="PROSITE" id="PS50112">
    <property type="entry name" value="PAS"/>
    <property type="match status" value="1"/>
</dbReference>
<feature type="domain" description="PAC" evidence="4">
    <location>
        <begin position="116"/>
        <end position="168"/>
    </location>
</feature>
<dbReference type="InterPro" id="IPR016132">
    <property type="entry name" value="Phyto_chromo_attachment"/>
</dbReference>
<comment type="caution">
    <text evidence="6">The sequence shown here is derived from an EMBL/GenBank/DDBJ whole genome shotgun (WGS) entry which is preliminary data.</text>
</comment>
<evidence type="ECO:0000259" key="4">
    <source>
        <dbReference type="PROSITE" id="PS50113"/>
    </source>
</evidence>
<dbReference type="InterPro" id="IPR001610">
    <property type="entry name" value="PAC"/>
</dbReference>
<dbReference type="NCBIfam" id="TIGR00229">
    <property type="entry name" value="sensory_box"/>
    <property type="match status" value="2"/>
</dbReference>
<feature type="region of interest" description="Disordered" evidence="1">
    <location>
        <begin position="16"/>
        <end position="35"/>
    </location>
</feature>
<dbReference type="SUPFAM" id="SSF55781">
    <property type="entry name" value="GAF domain-like"/>
    <property type="match status" value="2"/>
</dbReference>
<dbReference type="InterPro" id="IPR013655">
    <property type="entry name" value="PAS_fold_3"/>
</dbReference>
<dbReference type="InterPro" id="IPR035965">
    <property type="entry name" value="PAS-like_dom_sf"/>
</dbReference>
<dbReference type="Pfam" id="PF00989">
    <property type="entry name" value="PAS"/>
    <property type="match status" value="1"/>
</dbReference>
<evidence type="ECO:0000259" key="3">
    <source>
        <dbReference type="PROSITE" id="PS50112"/>
    </source>
</evidence>
<dbReference type="OrthoDB" id="9759607at2"/>
<feature type="domain" description="Phytochrome chromophore attachment site" evidence="2">
    <location>
        <begin position="315"/>
        <end position="449"/>
    </location>
</feature>
<organism evidence="6 7">
    <name type="scientific">Planktothrix paucivesiculata PCC 9631</name>
    <dbReference type="NCBI Taxonomy" id="671071"/>
    <lineage>
        <taxon>Bacteria</taxon>
        <taxon>Bacillati</taxon>
        <taxon>Cyanobacteriota</taxon>
        <taxon>Cyanophyceae</taxon>
        <taxon>Oscillatoriophycideae</taxon>
        <taxon>Oscillatoriales</taxon>
        <taxon>Microcoleaceae</taxon>
        <taxon>Planktothrix</taxon>
    </lineage>
</organism>
<evidence type="ECO:0000259" key="2">
    <source>
        <dbReference type="PROSITE" id="PS50046"/>
    </source>
</evidence>
<accession>A0A7Z9DZF0</accession>
<dbReference type="EMBL" id="CZCS02000189">
    <property type="protein sequence ID" value="VXD19989.1"/>
    <property type="molecule type" value="Genomic_DNA"/>
</dbReference>
<dbReference type="GO" id="GO:0006355">
    <property type="term" value="P:regulation of DNA-templated transcription"/>
    <property type="evidence" value="ECO:0007669"/>
    <property type="project" value="InterPro"/>
</dbReference>
<dbReference type="SMART" id="SM00086">
    <property type="entry name" value="PAC"/>
    <property type="match status" value="1"/>
</dbReference>
<dbReference type="PROSITE" id="PS50887">
    <property type="entry name" value="GGDEF"/>
    <property type="match status" value="1"/>
</dbReference>
<evidence type="ECO:0000256" key="1">
    <source>
        <dbReference type="SAM" id="MobiDB-lite"/>
    </source>
</evidence>
<dbReference type="AlphaFoldDB" id="A0A7Z9DZF0"/>
<dbReference type="CDD" id="cd01949">
    <property type="entry name" value="GGDEF"/>
    <property type="match status" value="1"/>
</dbReference>
<dbReference type="NCBIfam" id="TIGR00254">
    <property type="entry name" value="GGDEF"/>
    <property type="match status" value="1"/>
</dbReference>
<evidence type="ECO:0000313" key="7">
    <source>
        <dbReference type="Proteomes" id="UP000182190"/>
    </source>
</evidence>
<dbReference type="Pfam" id="PF08447">
    <property type="entry name" value="PAS_3"/>
    <property type="match status" value="1"/>
</dbReference>
<dbReference type="InterPro" id="IPR043128">
    <property type="entry name" value="Rev_trsase/Diguanyl_cyclase"/>
</dbReference>
<dbReference type="InterPro" id="IPR000160">
    <property type="entry name" value="GGDEF_dom"/>
</dbReference>
<dbReference type="PANTHER" id="PTHR45138:SF9">
    <property type="entry name" value="DIGUANYLATE CYCLASE DGCM-RELATED"/>
    <property type="match status" value="1"/>
</dbReference>
<dbReference type="Gene3D" id="3.30.450.40">
    <property type="match status" value="3"/>
</dbReference>
<keyword evidence="6" id="KW-0808">Transferase</keyword>
<dbReference type="PROSITE" id="PS50113">
    <property type="entry name" value="PAC"/>
    <property type="match status" value="2"/>
</dbReference>
<keyword evidence="6" id="KW-0548">Nucleotidyltransferase</keyword>
<gene>
    <name evidence="6" type="ORF">PL9631_490044</name>
</gene>
<dbReference type="SUPFAM" id="SSF55785">
    <property type="entry name" value="PYP-like sensor domain (PAS domain)"/>
    <property type="match status" value="2"/>
</dbReference>
<dbReference type="SUPFAM" id="SSF55073">
    <property type="entry name" value="Nucleotide cyclase"/>
    <property type="match status" value="1"/>
</dbReference>
<dbReference type="GO" id="GO:0043709">
    <property type="term" value="P:cell adhesion involved in single-species biofilm formation"/>
    <property type="evidence" value="ECO:0007669"/>
    <property type="project" value="TreeGrafter"/>
</dbReference>
<dbReference type="Gene3D" id="3.30.450.20">
    <property type="entry name" value="PAS domain"/>
    <property type="match status" value="2"/>
</dbReference>
<dbReference type="GO" id="GO:0005886">
    <property type="term" value="C:plasma membrane"/>
    <property type="evidence" value="ECO:0007669"/>
    <property type="project" value="TreeGrafter"/>
</dbReference>
<dbReference type="InterPro" id="IPR013767">
    <property type="entry name" value="PAS_fold"/>
</dbReference>
<dbReference type="FunFam" id="3.30.70.270:FF:000001">
    <property type="entry name" value="Diguanylate cyclase domain protein"/>
    <property type="match status" value="1"/>
</dbReference>
<dbReference type="InterPro" id="IPR000700">
    <property type="entry name" value="PAS-assoc_C"/>
</dbReference>
<dbReference type="SMART" id="SM00091">
    <property type="entry name" value="PAS"/>
    <property type="match status" value="2"/>
</dbReference>
<dbReference type="Pfam" id="PF01590">
    <property type="entry name" value="GAF"/>
    <property type="match status" value="2"/>
</dbReference>
<dbReference type="SMART" id="SM00267">
    <property type="entry name" value="GGDEF"/>
    <property type="match status" value="1"/>
</dbReference>
<dbReference type="Proteomes" id="UP000182190">
    <property type="component" value="Unassembled WGS sequence"/>
</dbReference>
<protein>
    <submittedName>
        <fullName evidence="6">Diguanylate cyclase</fullName>
        <ecNumber evidence="6">2.7.7.65</ecNumber>
    </submittedName>
</protein>
<dbReference type="PANTHER" id="PTHR45138">
    <property type="entry name" value="REGULATORY COMPONENTS OF SENSORY TRANSDUCTION SYSTEM"/>
    <property type="match status" value="1"/>
</dbReference>
<dbReference type="RefSeq" id="WP_083618498.1">
    <property type="nucleotide sequence ID" value="NZ_LR735008.1"/>
</dbReference>
<dbReference type="GO" id="GO:1902201">
    <property type="term" value="P:negative regulation of bacterial-type flagellum-dependent cell motility"/>
    <property type="evidence" value="ECO:0007669"/>
    <property type="project" value="TreeGrafter"/>
</dbReference>
<dbReference type="InterPro" id="IPR050469">
    <property type="entry name" value="Diguanylate_Cyclase"/>
</dbReference>
<dbReference type="InterPro" id="IPR029016">
    <property type="entry name" value="GAF-like_dom_sf"/>
</dbReference>
<dbReference type="Pfam" id="PF00990">
    <property type="entry name" value="GGDEF"/>
    <property type="match status" value="1"/>
</dbReference>
<dbReference type="InterPro" id="IPR000014">
    <property type="entry name" value="PAS"/>
</dbReference>
<feature type="domain" description="PAC" evidence="4">
    <location>
        <begin position="245"/>
        <end position="295"/>
    </location>
</feature>
<evidence type="ECO:0000259" key="5">
    <source>
        <dbReference type="PROSITE" id="PS50887"/>
    </source>
</evidence>